<dbReference type="Proteomes" id="UP000682111">
    <property type="component" value="Unassembled WGS sequence"/>
</dbReference>
<evidence type="ECO:0000313" key="3">
    <source>
        <dbReference type="Proteomes" id="UP000682111"/>
    </source>
</evidence>
<proteinExistence type="predicted"/>
<keyword evidence="1" id="KW-0812">Transmembrane</keyword>
<accession>A0A919WH98</accession>
<evidence type="ECO:0008006" key="4">
    <source>
        <dbReference type="Google" id="ProtNLM"/>
    </source>
</evidence>
<evidence type="ECO:0000313" key="2">
    <source>
        <dbReference type="EMBL" id="GIN61727.1"/>
    </source>
</evidence>
<dbReference type="InterPro" id="IPR009577">
    <property type="entry name" value="Sm_multidrug_ex"/>
</dbReference>
<evidence type="ECO:0000256" key="1">
    <source>
        <dbReference type="SAM" id="Phobius"/>
    </source>
</evidence>
<organism evidence="2 3">
    <name type="scientific">Robertmurraya siralis</name>
    <dbReference type="NCBI Taxonomy" id="77777"/>
    <lineage>
        <taxon>Bacteria</taxon>
        <taxon>Bacillati</taxon>
        <taxon>Bacillota</taxon>
        <taxon>Bacilli</taxon>
        <taxon>Bacillales</taxon>
        <taxon>Bacillaceae</taxon>
        <taxon>Robertmurraya</taxon>
    </lineage>
</organism>
<feature type="transmembrane region" description="Helical" evidence="1">
    <location>
        <begin position="7"/>
        <end position="28"/>
    </location>
</feature>
<feature type="transmembrane region" description="Helical" evidence="1">
    <location>
        <begin position="90"/>
        <end position="111"/>
    </location>
</feature>
<dbReference type="RefSeq" id="WP_212933492.1">
    <property type="nucleotide sequence ID" value="NZ_BORC01000002.1"/>
</dbReference>
<dbReference type="EMBL" id="BORC01000002">
    <property type="protein sequence ID" value="GIN61727.1"/>
    <property type="molecule type" value="Genomic_DNA"/>
</dbReference>
<dbReference type="Pfam" id="PF06695">
    <property type="entry name" value="Sm_multidrug_ex"/>
    <property type="match status" value="1"/>
</dbReference>
<feature type="transmembrane region" description="Helical" evidence="1">
    <location>
        <begin position="123"/>
        <end position="149"/>
    </location>
</feature>
<name>A0A919WH98_9BACI</name>
<gene>
    <name evidence="2" type="ORF">J27TS8_17200</name>
</gene>
<reference evidence="2" key="1">
    <citation type="submission" date="2021-03" db="EMBL/GenBank/DDBJ databases">
        <title>Antimicrobial resistance genes in bacteria isolated from Japanese honey, and their potential for conferring macrolide and lincosamide resistance in the American foulbrood pathogen Paenibacillus larvae.</title>
        <authorList>
            <person name="Okamoto M."/>
            <person name="Kumagai M."/>
            <person name="Kanamori H."/>
            <person name="Takamatsu D."/>
        </authorList>
    </citation>
    <scope>NUCLEOTIDE SEQUENCE</scope>
    <source>
        <strain evidence="2">J27TS8</strain>
    </source>
</reference>
<dbReference type="AlphaFoldDB" id="A0A919WH98"/>
<keyword evidence="1" id="KW-0472">Membrane</keyword>
<keyword evidence="3" id="KW-1185">Reference proteome</keyword>
<comment type="caution">
    <text evidence="2">The sequence shown here is derived from an EMBL/GenBank/DDBJ whole genome shotgun (WGS) entry which is preliminary data.</text>
</comment>
<protein>
    <recommendedName>
        <fullName evidence="4">Small multi-drug export protein</fullName>
    </recommendedName>
</protein>
<sequence length="151" mass="17068">MFIEYILIFIAAATPWLEIALVIPLGIIRGLSPFWVMVSGFTGNLSTVILLIIGFEKVKIWIAKRKEKKGETESERSKRSERAHKIWNKYGLPGLTLLGPVLIGIHIAIFIGMSLGAKKNWTMLWSTISLVVWTLTFGILTMLGFDFFVRN</sequence>
<feature type="transmembrane region" description="Helical" evidence="1">
    <location>
        <begin position="34"/>
        <end position="55"/>
    </location>
</feature>
<keyword evidence="1" id="KW-1133">Transmembrane helix</keyword>